<name>A0A3R8L092_9FIRM</name>
<reference evidence="1" key="1">
    <citation type="submission" date="2018-10" db="EMBL/GenBank/DDBJ databases">
        <title>Schaedlerella arabinophila gen. nov. sp. nov., isolated from the mouse intestinal tract and comparative analysis with the genome of the closely related altered Schaedler flora strain ASF502.</title>
        <authorList>
            <person name="Miyake S."/>
            <person name="Soh M."/>
            <person name="Seedorf H."/>
        </authorList>
    </citation>
    <scope>NUCLEOTIDE SEQUENCE [LARGE SCALE GENOMIC DNA]</scope>
    <source>
        <strain evidence="1">DSM 106076</strain>
    </source>
</reference>
<dbReference type="RefSeq" id="WP_125128857.1">
    <property type="nucleotide sequence ID" value="NZ_RHJS01000002.1"/>
</dbReference>
<evidence type="ECO:0000313" key="1">
    <source>
        <dbReference type="EMBL" id="RRK33630.1"/>
    </source>
</evidence>
<gene>
    <name evidence="1" type="ORF">EBB54_21440</name>
</gene>
<proteinExistence type="predicted"/>
<dbReference type="Proteomes" id="UP000274920">
    <property type="component" value="Unassembled WGS sequence"/>
</dbReference>
<dbReference type="AlphaFoldDB" id="A0A3R8L092"/>
<dbReference type="EMBL" id="RHJS01000002">
    <property type="protein sequence ID" value="RRK33630.1"/>
    <property type="molecule type" value="Genomic_DNA"/>
</dbReference>
<accession>A0A3R8L092</accession>
<keyword evidence="2" id="KW-1185">Reference proteome</keyword>
<sequence>MSENDKQYGSQFSQALASPVTGISKGTKNWCFFLPSAKIALSQAKNILQMQKSPKTGYTINEMQRTVPTSSLLDSLQPATIILRQGR</sequence>
<organism evidence="1 2">
    <name type="scientific">Schaedlerella arabinosiphila</name>
    <dbReference type="NCBI Taxonomy" id="2044587"/>
    <lineage>
        <taxon>Bacteria</taxon>
        <taxon>Bacillati</taxon>
        <taxon>Bacillota</taxon>
        <taxon>Clostridia</taxon>
        <taxon>Lachnospirales</taxon>
        <taxon>Lachnospiraceae</taxon>
        <taxon>Schaedlerella</taxon>
    </lineage>
</organism>
<comment type="caution">
    <text evidence="1">The sequence shown here is derived from an EMBL/GenBank/DDBJ whole genome shotgun (WGS) entry which is preliminary data.</text>
</comment>
<evidence type="ECO:0000313" key="2">
    <source>
        <dbReference type="Proteomes" id="UP000274920"/>
    </source>
</evidence>
<protein>
    <submittedName>
        <fullName evidence="1">Uncharacterized protein</fullName>
    </submittedName>
</protein>